<dbReference type="PROSITE" id="PS00061">
    <property type="entry name" value="ADH_SHORT"/>
    <property type="match status" value="1"/>
</dbReference>
<keyword evidence="2" id="KW-0560">Oxidoreductase</keyword>
<accession>A0A077MG47</accession>
<dbReference type="GO" id="GO:0016491">
    <property type="term" value="F:oxidoreductase activity"/>
    <property type="evidence" value="ECO:0007669"/>
    <property type="project" value="UniProtKB-KW"/>
</dbReference>
<dbReference type="SUPFAM" id="SSF51735">
    <property type="entry name" value="NAD(P)-binding Rossmann-fold domains"/>
    <property type="match status" value="1"/>
</dbReference>
<dbReference type="InterPro" id="IPR036291">
    <property type="entry name" value="NAD(P)-bd_dom_sf"/>
</dbReference>
<dbReference type="CDD" id="cd05233">
    <property type="entry name" value="SDR_c"/>
    <property type="match status" value="1"/>
</dbReference>
<dbReference type="InterPro" id="IPR002347">
    <property type="entry name" value="SDR_fam"/>
</dbReference>
<dbReference type="RefSeq" id="WP_048546922.1">
    <property type="nucleotide sequence ID" value="NZ_HF571038.1"/>
</dbReference>
<comment type="caution">
    <text evidence="3">The sequence shown here is derived from an EMBL/GenBank/DDBJ whole genome shotgun (WGS) entry which is preliminary data.</text>
</comment>
<evidence type="ECO:0000313" key="3">
    <source>
        <dbReference type="EMBL" id="CCI54418.1"/>
    </source>
</evidence>
<dbReference type="AlphaFoldDB" id="A0A077MG47"/>
<comment type="similarity">
    <text evidence="1">Belongs to the short-chain dehydrogenases/reductases (SDR) family.</text>
</comment>
<dbReference type="PANTHER" id="PTHR43669:SF3">
    <property type="entry name" value="ALCOHOL DEHYDROGENASE, PUTATIVE (AFU_ORTHOLOGUE AFUA_3G03445)-RELATED"/>
    <property type="match status" value="1"/>
</dbReference>
<reference evidence="3 4" key="1">
    <citation type="journal article" date="2013" name="ISME J.">
        <title>A metabolic model for members of the genus Tetrasphaera involved in enhanced biological phosphorus removal.</title>
        <authorList>
            <person name="Kristiansen R."/>
            <person name="Nguyen H.T.T."/>
            <person name="Saunders A.M."/>
            <person name="Nielsen J.L."/>
            <person name="Wimmer R."/>
            <person name="Le V.Q."/>
            <person name="McIlroy S.J."/>
            <person name="Petrovski S."/>
            <person name="Seviour R.J."/>
            <person name="Calteau A."/>
            <person name="Nielsen K.L."/>
            <person name="Nielsen P.H."/>
        </authorList>
    </citation>
    <scope>NUCLEOTIDE SEQUENCE [LARGE SCALE GENOMIC DNA]</scope>
    <source>
        <strain evidence="3 4">Ben 74</strain>
    </source>
</reference>
<protein>
    <submittedName>
        <fullName evidence="3">Short-chain dehydrogenase/reductase SDR</fullName>
    </submittedName>
</protein>
<dbReference type="InterPro" id="IPR020904">
    <property type="entry name" value="Sc_DH/Rdtase_CS"/>
</dbReference>
<evidence type="ECO:0000256" key="1">
    <source>
        <dbReference type="ARBA" id="ARBA00006484"/>
    </source>
</evidence>
<dbReference type="STRING" id="1193518.BN13_700001"/>
<dbReference type="Proteomes" id="UP000035720">
    <property type="component" value="Unassembled WGS sequence"/>
</dbReference>
<evidence type="ECO:0000313" key="4">
    <source>
        <dbReference type="Proteomes" id="UP000035720"/>
    </source>
</evidence>
<dbReference type="EMBL" id="CAJC01000184">
    <property type="protein sequence ID" value="CCI54418.1"/>
    <property type="molecule type" value="Genomic_DNA"/>
</dbReference>
<dbReference type="PANTHER" id="PTHR43669">
    <property type="entry name" value="5-KETO-D-GLUCONATE 5-REDUCTASE"/>
    <property type="match status" value="1"/>
</dbReference>
<organism evidence="3 4">
    <name type="scientific">Nostocoides jenkinsii Ben 74</name>
    <dbReference type="NCBI Taxonomy" id="1193518"/>
    <lineage>
        <taxon>Bacteria</taxon>
        <taxon>Bacillati</taxon>
        <taxon>Actinomycetota</taxon>
        <taxon>Actinomycetes</taxon>
        <taxon>Micrococcales</taxon>
        <taxon>Intrasporangiaceae</taxon>
        <taxon>Nostocoides</taxon>
    </lineage>
</organism>
<dbReference type="Pfam" id="PF00106">
    <property type="entry name" value="adh_short"/>
    <property type="match status" value="1"/>
</dbReference>
<dbReference type="PRINTS" id="PR00081">
    <property type="entry name" value="GDHRDH"/>
</dbReference>
<sequence>MPSPDPAPSSLRAVVTGAAGGIGAAIATRLAAQGCRVMVADIDGDRLGETAARIGAYAVPGDCASADGVARLIDAATAELGEIDAYFANAGIIGGAGLETPDEQWAATLDLNVMAHVRAARLLMPGWVARGHGRFVVTASAAGLLSMIGGAPYSVSKHAAVAFAEWLAITYGGKGIAVQALCPQGVQTAMLDQAGDLRDLLSAQGALTPEEVAGHVWDALQDNRFLILPHPQVADYYRFRATDTDAWLAGMQRLQAGWEALAARRDA</sequence>
<gene>
    <name evidence="3" type="ORF">BN13_700001</name>
</gene>
<evidence type="ECO:0000256" key="2">
    <source>
        <dbReference type="ARBA" id="ARBA00023002"/>
    </source>
</evidence>
<name>A0A077MG47_9MICO</name>
<dbReference type="OrthoDB" id="210852at2"/>
<dbReference type="Gene3D" id="3.40.50.720">
    <property type="entry name" value="NAD(P)-binding Rossmann-like Domain"/>
    <property type="match status" value="1"/>
</dbReference>
<keyword evidence="4" id="KW-1185">Reference proteome</keyword>
<proteinExistence type="inferred from homology"/>